<dbReference type="Proteomes" id="UP000663042">
    <property type="component" value="Segment"/>
</dbReference>
<organism evidence="1 2">
    <name type="scientific">Providencia phage PSTCR5</name>
    <dbReference type="NCBI Taxonomy" id="2783547"/>
    <lineage>
        <taxon>Viruses</taxon>
        <taxon>Duplodnaviria</taxon>
        <taxon>Heunggongvirae</taxon>
        <taxon>Uroviricota</taxon>
        <taxon>Caudoviricetes</taxon>
        <taxon>Demerecviridae</taxon>
        <taxon>Priunavirus</taxon>
        <taxon>Priunavirus PSTCR5</taxon>
    </lineage>
</organism>
<reference evidence="1 2" key="1">
    <citation type="submission" date="2020-10" db="EMBL/GenBank/DDBJ databases">
        <title>Novel bacteriophages targeting Providencia spp. as potential agents for phage therapy.</title>
        <authorList>
            <person name="Rakov C."/>
            <person name="Alkalay-Oren S."/>
            <person name="Coppenhagen-Glazer S."/>
            <person name="Hazan R."/>
        </authorList>
    </citation>
    <scope>NUCLEOTIDE SEQUENCE [LARGE SCALE GENOMIC DNA]</scope>
</reference>
<dbReference type="KEGG" id="vg:65132485"/>
<sequence>MTREEILGALNEMFPDGIPDSCNEIMAREDAPFKSYQELRKAMSRSPAYTNRANWKALVSDEEGGEVEPPKPKLIFEALANPATLTSKGSKATITLNILEGEYLPGSINYATGVEPVVDSDVDPLNVEFSAFDEETNTMTVTYSEQGNVDATASITFTVKDKNYPDTTVSSPTVSISLSKTKETRISWELTRDTLTHKDDEVFANYTILSGEEPDQIWIDFPEDLPESLARLVNTSRIYDENKISITCNSLAEEEDAIIPLTLFSIKQGSGASAPTNHGTLNVTVVKTTADKLELTWEQDVEEISDTTDSVMLETTLVKGQYQSGSLEVSLVDSNDLEYVTPGVKIGNNPIPLTVKKVPEVGQPDKVVKFIVVAVDENYPSKGRQQFGGEGQFTIKAKQGAE</sequence>
<dbReference type="RefSeq" id="YP_010113925.1">
    <property type="nucleotide sequence ID" value="NC_055910.1"/>
</dbReference>
<dbReference type="GeneID" id="65132485"/>
<protein>
    <submittedName>
        <fullName evidence="1">Uncharacterized protein</fullName>
    </submittedName>
</protein>
<evidence type="ECO:0000313" key="1">
    <source>
        <dbReference type="EMBL" id="QPB12138.1"/>
    </source>
</evidence>
<proteinExistence type="predicted"/>
<accession>A0A873WS37</accession>
<keyword evidence="2" id="KW-1185">Reference proteome</keyword>
<dbReference type="EMBL" id="MW057857">
    <property type="protein sequence ID" value="QPB12138.1"/>
    <property type="molecule type" value="Genomic_DNA"/>
</dbReference>
<evidence type="ECO:0000313" key="2">
    <source>
        <dbReference type="Proteomes" id="UP000663042"/>
    </source>
</evidence>
<name>A0A873WS37_9CAUD</name>